<dbReference type="AlphaFoldDB" id="A0A830H2Q1"/>
<evidence type="ECO:0000256" key="1">
    <source>
        <dbReference type="SAM" id="Coils"/>
    </source>
</evidence>
<feature type="compositionally biased region" description="Basic and acidic residues" evidence="2">
    <location>
        <begin position="187"/>
        <end position="196"/>
    </location>
</feature>
<evidence type="ECO:0000256" key="2">
    <source>
        <dbReference type="SAM" id="MobiDB-lite"/>
    </source>
</evidence>
<keyword evidence="4" id="KW-1185">Reference proteome</keyword>
<organism evidence="3 4">
    <name type="scientific">Pycnococcus provasolii</name>
    <dbReference type="NCBI Taxonomy" id="41880"/>
    <lineage>
        <taxon>Eukaryota</taxon>
        <taxon>Viridiplantae</taxon>
        <taxon>Chlorophyta</taxon>
        <taxon>Pseudoscourfieldiophyceae</taxon>
        <taxon>Pseudoscourfieldiales</taxon>
        <taxon>Pycnococcaceae</taxon>
        <taxon>Pycnococcus</taxon>
    </lineage>
</organism>
<feature type="region of interest" description="Disordered" evidence="2">
    <location>
        <begin position="181"/>
        <end position="203"/>
    </location>
</feature>
<sequence length="203" mass="21644">MSSLASSVLTSCSSSVRLSSPLALGSDFVGFGLKGSSYLRRFSSSLSSSSSASASASGSGSGRPINEARRLENAKQVHAIRKAEMEAQRLREIADSPWFFSGSLVDFNLNGRAWTILISGGLAIMAFRLYEQKGKYETQITELKEEIDLLRAEKETLLQHQDKLAESANNGVGGWFGFAGASSSSAKSKDADDGTNGKDLSMV</sequence>
<accession>A0A830H2Q1</accession>
<dbReference type="EMBL" id="BNJQ01000001">
    <property type="protein sequence ID" value="GHP01406.1"/>
    <property type="molecule type" value="Genomic_DNA"/>
</dbReference>
<protein>
    <submittedName>
        <fullName evidence="3">Uncharacterized protein</fullName>
    </submittedName>
</protein>
<feature type="coiled-coil region" evidence="1">
    <location>
        <begin position="133"/>
        <end position="170"/>
    </location>
</feature>
<reference evidence="3" key="1">
    <citation type="submission" date="2020-10" db="EMBL/GenBank/DDBJ databases">
        <title>Unveiling of a novel bifunctional photoreceptor, Dualchrome1, isolated from a cosmopolitan green alga.</title>
        <authorList>
            <person name="Suzuki S."/>
            <person name="Kawachi M."/>
        </authorList>
    </citation>
    <scope>NUCLEOTIDE SEQUENCE</scope>
    <source>
        <strain evidence="3">NIES 2893</strain>
    </source>
</reference>
<name>A0A830H2Q1_9CHLO</name>
<evidence type="ECO:0000313" key="3">
    <source>
        <dbReference type="EMBL" id="GHP01406.1"/>
    </source>
</evidence>
<evidence type="ECO:0000313" key="4">
    <source>
        <dbReference type="Proteomes" id="UP000660262"/>
    </source>
</evidence>
<dbReference type="Proteomes" id="UP000660262">
    <property type="component" value="Unassembled WGS sequence"/>
</dbReference>
<proteinExistence type="predicted"/>
<gene>
    <name evidence="3" type="ORF">PPROV_000016200</name>
</gene>
<comment type="caution">
    <text evidence="3">The sequence shown here is derived from an EMBL/GenBank/DDBJ whole genome shotgun (WGS) entry which is preliminary data.</text>
</comment>
<keyword evidence="1" id="KW-0175">Coiled coil</keyword>